<evidence type="ECO:0000313" key="4">
    <source>
        <dbReference type="EMBL" id="UTV30903.1"/>
    </source>
</evidence>
<dbReference type="PANTHER" id="PTHR43272:SF33">
    <property type="entry name" value="AMP-BINDING DOMAIN-CONTAINING PROTEIN-RELATED"/>
    <property type="match status" value="1"/>
</dbReference>
<dbReference type="PANTHER" id="PTHR43272">
    <property type="entry name" value="LONG-CHAIN-FATTY-ACID--COA LIGASE"/>
    <property type="match status" value="1"/>
</dbReference>
<dbReference type="SUPFAM" id="SSF56801">
    <property type="entry name" value="Acetyl-CoA synthetase-like"/>
    <property type="match status" value="1"/>
</dbReference>
<feature type="domain" description="AMP-dependent synthetase/ligase" evidence="3">
    <location>
        <begin position="4"/>
        <end position="379"/>
    </location>
</feature>
<dbReference type="Gene3D" id="3.40.50.12780">
    <property type="entry name" value="N-terminal domain of ligase-like"/>
    <property type="match status" value="1"/>
</dbReference>
<dbReference type="InterPro" id="IPR000873">
    <property type="entry name" value="AMP-dep_synth/lig_dom"/>
</dbReference>
<keyword evidence="5" id="KW-1185">Reference proteome</keyword>
<dbReference type="Pfam" id="PF00501">
    <property type="entry name" value="AMP-binding"/>
    <property type="match status" value="1"/>
</dbReference>
<dbReference type="EMBL" id="CP101509">
    <property type="protein sequence ID" value="UTV30903.1"/>
    <property type="molecule type" value="Genomic_DNA"/>
</dbReference>
<evidence type="ECO:0000256" key="2">
    <source>
        <dbReference type="ARBA" id="ARBA00022840"/>
    </source>
</evidence>
<organism evidence="4 5">
    <name type="scientific">Photobacterium atrarenae</name>
    <dbReference type="NCBI Taxonomy" id="865757"/>
    <lineage>
        <taxon>Bacteria</taxon>
        <taxon>Pseudomonadati</taxon>
        <taxon>Pseudomonadota</taxon>
        <taxon>Gammaproteobacteria</taxon>
        <taxon>Vibrionales</taxon>
        <taxon>Vibrionaceae</taxon>
        <taxon>Photobacterium</taxon>
    </lineage>
</organism>
<evidence type="ECO:0000256" key="1">
    <source>
        <dbReference type="ARBA" id="ARBA00022741"/>
    </source>
</evidence>
<dbReference type="Proteomes" id="UP001057998">
    <property type="component" value="Chromosome 2"/>
</dbReference>
<dbReference type="PROSITE" id="PS00455">
    <property type="entry name" value="AMP_BINDING"/>
    <property type="match status" value="1"/>
</dbReference>
<gene>
    <name evidence="4" type="ORF">NNL38_17420</name>
</gene>
<dbReference type="InterPro" id="IPR020845">
    <property type="entry name" value="AMP-binding_CS"/>
</dbReference>
<keyword evidence="1" id="KW-0547">Nucleotide-binding</keyword>
<evidence type="ECO:0000313" key="5">
    <source>
        <dbReference type="Proteomes" id="UP001057998"/>
    </source>
</evidence>
<dbReference type="RefSeq" id="WP_255392273.1">
    <property type="nucleotide sequence ID" value="NZ_CP101509.1"/>
</dbReference>
<reference evidence="4" key="1">
    <citation type="submission" date="2022-07" db="EMBL/GenBank/DDBJ databases">
        <title>Genome sequencing of Photobacterium atrarenae GJH2-4.</title>
        <authorList>
            <person name="Park S.-J."/>
        </authorList>
    </citation>
    <scope>NUCLEOTIDE SEQUENCE</scope>
    <source>
        <strain evidence="4">GJH2-4</strain>
    </source>
</reference>
<accession>A0ABY5GPQ5</accession>
<proteinExistence type="predicted"/>
<sequence length="542" mass="61061">MLLKWADERPDDLYLRQIKNRQFVDFTYAEVLDQALRLVSALRSMGIQPGDRVALISKNCAEWFITDLALMLGSYVSVPIFPTAGPDTIEHCISHSESKALLIGKLDDNKATAAVLENHPDMPTIAFPYPNMLPCQYQWETLLAEFTPSEERPDHKPDDLMSIVYTSGTSGLPKGALLTFGAFAWTAQRLIDHIGMQEDERLFSYLPLAHITERVYIYGSSVMAGIQVAFPESLETFIDDVKMHRPTLFISVPRLWTLFQQRILEKLPQHKLNLLLKIPFISGVIKRKLADGLGLDKARVLGCGSAPVSPALLRWYESIGLNITEAWGMTESFAYSTLNHPFRSEKIGTVGNAGPGIELKIAEDDEILVRGAGMFSGYYKNEEASKAAFNEEGWLHTGDIGFLDDEGYLTIQGRKNDTFKTAKGKFVAPVPIEKRLFELSNIEMMCVIGSGLPAPILLAIPHDFPNFDRERYERKAHHVIETINQELESHAQIKGVLMIKEPWSIENGILTPTLKIKRHLLEKKYHDIGANWPKGQLVQWEE</sequence>
<keyword evidence="2" id="KW-0067">ATP-binding</keyword>
<name>A0ABY5GPQ5_9GAMM</name>
<dbReference type="InterPro" id="IPR042099">
    <property type="entry name" value="ANL_N_sf"/>
</dbReference>
<dbReference type="Pfam" id="PF23562">
    <property type="entry name" value="AMP-binding_C_3"/>
    <property type="match status" value="1"/>
</dbReference>
<protein>
    <submittedName>
        <fullName evidence="4">AMP-binding protein</fullName>
    </submittedName>
</protein>
<evidence type="ECO:0000259" key="3">
    <source>
        <dbReference type="Pfam" id="PF00501"/>
    </source>
</evidence>